<dbReference type="Proteomes" id="UP000737018">
    <property type="component" value="Unassembled WGS sequence"/>
</dbReference>
<accession>A0A8J4VKD0</accession>
<dbReference type="InterPro" id="IPR001810">
    <property type="entry name" value="F-box_dom"/>
</dbReference>
<feature type="domain" description="F-box" evidence="1">
    <location>
        <begin position="1"/>
        <end position="30"/>
    </location>
</feature>
<name>A0A8J4VKD0_9ROSI</name>
<dbReference type="PROSITE" id="PS50181">
    <property type="entry name" value="FBOX"/>
    <property type="match status" value="1"/>
</dbReference>
<reference evidence="2" key="1">
    <citation type="submission" date="2020-03" db="EMBL/GenBank/DDBJ databases">
        <title>Castanea mollissima Vanexum genome sequencing.</title>
        <authorList>
            <person name="Staton M."/>
        </authorList>
    </citation>
    <scope>NUCLEOTIDE SEQUENCE</scope>
    <source>
        <tissue evidence="2">Leaf</tissue>
    </source>
</reference>
<proteinExistence type="predicted"/>
<keyword evidence="3" id="KW-1185">Reference proteome</keyword>
<dbReference type="EMBL" id="JRKL02002168">
    <property type="protein sequence ID" value="KAF3960162.1"/>
    <property type="molecule type" value="Genomic_DNA"/>
</dbReference>
<dbReference type="AlphaFoldDB" id="A0A8J4VKD0"/>
<organism evidence="2 3">
    <name type="scientific">Castanea mollissima</name>
    <name type="common">Chinese chestnut</name>
    <dbReference type="NCBI Taxonomy" id="60419"/>
    <lineage>
        <taxon>Eukaryota</taxon>
        <taxon>Viridiplantae</taxon>
        <taxon>Streptophyta</taxon>
        <taxon>Embryophyta</taxon>
        <taxon>Tracheophyta</taxon>
        <taxon>Spermatophyta</taxon>
        <taxon>Magnoliopsida</taxon>
        <taxon>eudicotyledons</taxon>
        <taxon>Gunneridae</taxon>
        <taxon>Pentapetalae</taxon>
        <taxon>rosids</taxon>
        <taxon>fabids</taxon>
        <taxon>Fagales</taxon>
        <taxon>Fagaceae</taxon>
        <taxon>Castanea</taxon>
    </lineage>
</organism>
<dbReference type="InterPro" id="IPR036047">
    <property type="entry name" value="F-box-like_dom_sf"/>
</dbReference>
<sequence length="129" mass="15113">MMDLVYLPYDVLVEILHGLPVKSLIRFRYVDVTPHVERYKLIHEDDNDNNVSSSSEQIQDLKLPLRSSRSYFQLVVSKEESEQEEEVQSVGCHICPRWCSVIVFSAKSALRQKITTIRRSEGCRRVMWQ</sequence>
<protein>
    <recommendedName>
        <fullName evidence="1">F-box domain-containing protein</fullName>
    </recommendedName>
</protein>
<evidence type="ECO:0000259" key="1">
    <source>
        <dbReference type="PROSITE" id="PS50181"/>
    </source>
</evidence>
<comment type="caution">
    <text evidence="2">The sequence shown here is derived from an EMBL/GenBank/DDBJ whole genome shotgun (WGS) entry which is preliminary data.</text>
</comment>
<dbReference type="OrthoDB" id="5314306at2759"/>
<gene>
    <name evidence="2" type="ORF">CMV_015102</name>
</gene>
<dbReference type="SUPFAM" id="SSF81383">
    <property type="entry name" value="F-box domain"/>
    <property type="match status" value="1"/>
</dbReference>
<evidence type="ECO:0000313" key="2">
    <source>
        <dbReference type="EMBL" id="KAF3960162.1"/>
    </source>
</evidence>
<evidence type="ECO:0000313" key="3">
    <source>
        <dbReference type="Proteomes" id="UP000737018"/>
    </source>
</evidence>